<protein>
    <recommendedName>
        <fullName evidence="6">SAM-dependent methyltransferase</fullName>
    </recommendedName>
</protein>
<organism evidence="4 5">
    <name type="scientific">Candidatus Andersenbacteria bacterium CG10_big_fil_rev_8_21_14_0_10_54_11</name>
    <dbReference type="NCBI Taxonomy" id="1974485"/>
    <lineage>
        <taxon>Bacteria</taxon>
        <taxon>Candidatus Anderseniibacteriota</taxon>
    </lineage>
</organism>
<evidence type="ECO:0008006" key="6">
    <source>
        <dbReference type="Google" id="ProtNLM"/>
    </source>
</evidence>
<dbReference type="PANTHER" id="PTHR13610">
    <property type="entry name" value="METHYLTRANSFERASE DOMAIN-CONTAINING PROTEIN"/>
    <property type="match status" value="1"/>
</dbReference>
<evidence type="ECO:0000313" key="4">
    <source>
        <dbReference type="EMBL" id="PIT98206.1"/>
    </source>
</evidence>
<dbReference type="Gene3D" id="3.40.50.150">
    <property type="entry name" value="Vaccinia Virus protein VP39"/>
    <property type="match status" value="1"/>
</dbReference>
<proteinExistence type="predicted"/>
<dbReference type="PANTHER" id="PTHR13610:SF9">
    <property type="entry name" value="FI06469P"/>
    <property type="match status" value="1"/>
</dbReference>
<dbReference type="Proteomes" id="UP000230731">
    <property type="component" value="Unassembled WGS sequence"/>
</dbReference>
<gene>
    <name evidence="4" type="ORF">COT71_01920</name>
</gene>
<dbReference type="InterPro" id="IPR029063">
    <property type="entry name" value="SAM-dependent_MTases_sf"/>
</dbReference>
<dbReference type="InterPro" id="IPR026170">
    <property type="entry name" value="FAM173A/B"/>
</dbReference>
<keyword evidence="3" id="KW-0949">S-adenosyl-L-methionine</keyword>
<evidence type="ECO:0000256" key="3">
    <source>
        <dbReference type="ARBA" id="ARBA00022691"/>
    </source>
</evidence>
<keyword evidence="2" id="KW-0808">Transferase</keyword>
<comment type="caution">
    <text evidence="4">The sequence shown here is derived from an EMBL/GenBank/DDBJ whole genome shotgun (WGS) entry which is preliminary data.</text>
</comment>
<dbReference type="GO" id="GO:0032259">
    <property type="term" value="P:methylation"/>
    <property type="evidence" value="ECO:0007669"/>
    <property type="project" value="UniProtKB-KW"/>
</dbReference>
<accession>A0A2M6WZJ5</accession>
<dbReference type="GO" id="GO:0016279">
    <property type="term" value="F:protein-lysine N-methyltransferase activity"/>
    <property type="evidence" value="ECO:0007669"/>
    <property type="project" value="InterPro"/>
</dbReference>
<dbReference type="EMBL" id="PEZP01000023">
    <property type="protein sequence ID" value="PIT98206.1"/>
    <property type="molecule type" value="Genomic_DNA"/>
</dbReference>
<evidence type="ECO:0000256" key="2">
    <source>
        <dbReference type="ARBA" id="ARBA00022679"/>
    </source>
</evidence>
<dbReference type="AlphaFoldDB" id="A0A2M6WZJ5"/>
<keyword evidence="1" id="KW-0489">Methyltransferase</keyword>
<dbReference type="SUPFAM" id="SSF53335">
    <property type="entry name" value="S-adenosyl-L-methionine-dependent methyltransferases"/>
    <property type="match status" value="1"/>
</dbReference>
<evidence type="ECO:0000256" key="1">
    <source>
        <dbReference type="ARBA" id="ARBA00022603"/>
    </source>
</evidence>
<reference evidence="5" key="1">
    <citation type="submission" date="2017-09" db="EMBL/GenBank/DDBJ databases">
        <title>Depth-based differentiation of microbial function through sediment-hosted aquifers and enrichment of novel symbionts in the deep terrestrial subsurface.</title>
        <authorList>
            <person name="Probst A.J."/>
            <person name="Ladd B."/>
            <person name="Jarett J.K."/>
            <person name="Geller-Mcgrath D.E."/>
            <person name="Sieber C.M.K."/>
            <person name="Emerson J.B."/>
            <person name="Anantharaman K."/>
            <person name="Thomas B.C."/>
            <person name="Malmstrom R."/>
            <person name="Stieglmeier M."/>
            <person name="Klingl A."/>
            <person name="Woyke T."/>
            <person name="Ryan C.M."/>
            <person name="Banfield J.F."/>
        </authorList>
    </citation>
    <scope>NUCLEOTIDE SEQUENCE [LARGE SCALE GENOMIC DNA]</scope>
</reference>
<evidence type="ECO:0000313" key="5">
    <source>
        <dbReference type="Proteomes" id="UP000230731"/>
    </source>
</evidence>
<name>A0A2M6WZJ5_9BACT</name>
<sequence>MPTIFNIASLLFLLALVPTAYAGLIGAPYAPTWNRAIRRGFARITLGPADHLVDLGAGDGRTLIAAASRGAAATGYELSPVLWGIAAIRSLRYRRVKVKWRNFYKQTLPPDTTVVFVFLMPDHMQQIRRVLSRQTLPRGRRCLVYAFPFSGIKPLEVIKEPNCLPLYVYDLAKLTMQGDNEK</sequence>